<sequence length="468" mass="51246">MLTVTDDQYDRPGIEFTRRDFLQVGSLGAGGFTLADLISKEAISCNDQVASRDERLRRSDRRSVIMICNLGAPSQLDTFDPKPEAPREIRGPFSTIQTASPEIFLTEILPQHAAIAEKFSIIRSCYHTAPALHDVGWQYVQTGRYFAGGLKSPHVGSVTSYLKEKRAGLPPFVVLPERMDAGREPRSDQQMGGFLGKADDPLVLNDDPSLPHFRGADRSIPPSLGTAKLDRRQKLRSVVESSLSHFEKSESAIQQGSHAEAAFRLISSSEARAAFDLACEPDSVRDQYGRNRFGQSCLLARRLIEAGVRFVTINTFLNIDTEITWDIHGTHPFASVEGMKNLIAPMYDQGYATLIRDLEERGMLNDTLVCNLAEFGRTPLINSAGGRDHWTNCWSVGFAGGGVQGGRIVGKSDALGGSPIERPVSPPEILATIYHSLGIDLEHPLPGPDGSSFPLVDAQAQPVMELFT</sequence>
<dbReference type="Pfam" id="PF07394">
    <property type="entry name" value="DUF1501"/>
    <property type="match status" value="1"/>
</dbReference>
<evidence type="ECO:0000313" key="1">
    <source>
        <dbReference type="EMBL" id="ODA28594.1"/>
    </source>
</evidence>
<dbReference type="STRING" id="1841610.A6X21_12965"/>
<dbReference type="SUPFAM" id="SSF53649">
    <property type="entry name" value="Alkaline phosphatase-like"/>
    <property type="match status" value="1"/>
</dbReference>
<name>A0A1C3E5S9_9PLAN</name>
<proteinExistence type="predicted"/>
<dbReference type="InterPro" id="IPR017850">
    <property type="entry name" value="Alkaline_phosphatase_core_sf"/>
</dbReference>
<keyword evidence="2" id="KW-1185">Reference proteome</keyword>
<gene>
    <name evidence="1" type="ORF">A6X21_12965</name>
</gene>
<dbReference type="InterPro" id="IPR010869">
    <property type="entry name" value="DUF1501"/>
</dbReference>
<accession>A0A1C3E5S9</accession>
<dbReference type="Proteomes" id="UP000094828">
    <property type="component" value="Unassembled WGS sequence"/>
</dbReference>
<comment type="caution">
    <text evidence="1">The sequence shown here is derived from an EMBL/GenBank/DDBJ whole genome shotgun (WGS) entry which is preliminary data.</text>
</comment>
<dbReference type="RefSeq" id="WP_068851973.1">
    <property type="nucleotide sequence ID" value="NZ_LYDR01000152.1"/>
</dbReference>
<reference evidence="1 2" key="1">
    <citation type="submission" date="2016-05" db="EMBL/GenBank/DDBJ databases">
        <title>Genomic and physiological characterization of Planctopirus sp. isolated from fresh water lake.</title>
        <authorList>
            <person name="Subhash Y."/>
            <person name="Ramana C."/>
        </authorList>
    </citation>
    <scope>NUCLEOTIDE SEQUENCE [LARGE SCALE GENOMIC DNA]</scope>
    <source>
        <strain evidence="1 2">JC280</strain>
    </source>
</reference>
<dbReference type="PANTHER" id="PTHR43737">
    <property type="entry name" value="BLL7424 PROTEIN"/>
    <property type="match status" value="1"/>
</dbReference>
<dbReference type="AlphaFoldDB" id="A0A1C3E5S9"/>
<evidence type="ECO:0008006" key="3">
    <source>
        <dbReference type="Google" id="ProtNLM"/>
    </source>
</evidence>
<evidence type="ECO:0000313" key="2">
    <source>
        <dbReference type="Proteomes" id="UP000094828"/>
    </source>
</evidence>
<dbReference type="PANTHER" id="PTHR43737:SF1">
    <property type="entry name" value="DUF1501 DOMAIN-CONTAINING PROTEIN"/>
    <property type="match status" value="1"/>
</dbReference>
<organism evidence="1 2">
    <name type="scientific">Planctopirus hydrillae</name>
    <dbReference type="NCBI Taxonomy" id="1841610"/>
    <lineage>
        <taxon>Bacteria</taxon>
        <taxon>Pseudomonadati</taxon>
        <taxon>Planctomycetota</taxon>
        <taxon>Planctomycetia</taxon>
        <taxon>Planctomycetales</taxon>
        <taxon>Planctomycetaceae</taxon>
        <taxon>Planctopirus</taxon>
    </lineage>
</organism>
<dbReference type="OrthoDB" id="127333at2"/>
<dbReference type="EMBL" id="LYDR01000152">
    <property type="protein sequence ID" value="ODA28594.1"/>
    <property type="molecule type" value="Genomic_DNA"/>
</dbReference>
<protein>
    <recommendedName>
        <fullName evidence="3">DUF1501 domain-containing protein</fullName>
    </recommendedName>
</protein>